<reference evidence="1" key="1">
    <citation type="journal article" date="2020" name="Stud. Mycol.">
        <title>101 Dothideomycetes genomes: a test case for predicting lifestyles and emergence of pathogens.</title>
        <authorList>
            <person name="Haridas S."/>
            <person name="Albert R."/>
            <person name="Binder M."/>
            <person name="Bloem J."/>
            <person name="Labutti K."/>
            <person name="Salamov A."/>
            <person name="Andreopoulos B."/>
            <person name="Baker S."/>
            <person name="Barry K."/>
            <person name="Bills G."/>
            <person name="Bluhm B."/>
            <person name="Cannon C."/>
            <person name="Castanera R."/>
            <person name="Culley D."/>
            <person name="Daum C."/>
            <person name="Ezra D."/>
            <person name="Gonzalez J."/>
            <person name="Henrissat B."/>
            <person name="Kuo A."/>
            <person name="Liang C."/>
            <person name="Lipzen A."/>
            <person name="Lutzoni F."/>
            <person name="Magnuson J."/>
            <person name="Mondo S."/>
            <person name="Nolan M."/>
            <person name="Ohm R."/>
            <person name="Pangilinan J."/>
            <person name="Park H.-J."/>
            <person name="Ramirez L."/>
            <person name="Alfaro M."/>
            <person name="Sun H."/>
            <person name="Tritt A."/>
            <person name="Yoshinaga Y."/>
            <person name="Zwiers L.-H."/>
            <person name="Turgeon B."/>
            <person name="Goodwin S."/>
            <person name="Spatafora J."/>
            <person name="Crous P."/>
            <person name="Grigoriev I."/>
        </authorList>
    </citation>
    <scope>NUCLEOTIDE SEQUENCE</scope>
    <source>
        <strain evidence="1">CBS 115976</strain>
    </source>
</reference>
<dbReference type="EMBL" id="MU004243">
    <property type="protein sequence ID" value="KAF2664337.1"/>
    <property type="molecule type" value="Genomic_DNA"/>
</dbReference>
<organism evidence="1 2">
    <name type="scientific">Microthyrium microscopicum</name>
    <dbReference type="NCBI Taxonomy" id="703497"/>
    <lineage>
        <taxon>Eukaryota</taxon>
        <taxon>Fungi</taxon>
        <taxon>Dikarya</taxon>
        <taxon>Ascomycota</taxon>
        <taxon>Pezizomycotina</taxon>
        <taxon>Dothideomycetes</taxon>
        <taxon>Dothideomycetes incertae sedis</taxon>
        <taxon>Microthyriales</taxon>
        <taxon>Microthyriaceae</taxon>
        <taxon>Microthyrium</taxon>
    </lineage>
</organism>
<evidence type="ECO:0000313" key="1">
    <source>
        <dbReference type="EMBL" id="KAF2664337.1"/>
    </source>
</evidence>
<gene>
    <name evidence="1" type="ORF">BT63DRAFT_106476</name>
</gene>
<dbReference type="Proteomes" id="UP000799302">
    <property type="component" value="Unassembled WGS sequence"/>
</dbReference>
<proteinExistence type="predicted"/>
<evidence type="ECO:0000313" key="2">
    <source>
        <dbReference type="Proteomes" id="UP000799302"/>
    </source>
</evidence>
<dbReference type="AlphaFoldDB" id="A0A6A6TYU4"/>
<accession>A0A6A6TYU4</accession>
<sequence length="72" mass="7847">MTSWIGFLLAKTTTCDQFCRSYCTASFDNTAISASITSSHIYIVCRATSWPSATAGSRSGSAPIPLWREHLI</sequence>
<name>A0A6A6TYU4_9PEZI</name>
<protein>
    <submittedName>
        <fullName evidence="1">Uncharacterized protein</fullName>
    </submittedName>
</protein>
<keyword evidence="2" id="KW-1185">Reference proteome</keyword>